<evidence type="ECO:0000313" key="2">
    <source>
        <dbReference type="Proteomes" id="UP000094819"/>
    </source>
</evidence>
<dbReference type="GeneID" id="30189393"/>
<keyword evidence="2" id="KW-1185">Reference proteome</keyword>
<gene>
    <name evidence="1" type="ORF">L198_00178</name>
</gene>
<proteinExistence type="predicted"/>
<organism evidence="1 2">
    <name type="scientific">Cryptococcus wingfieldii CBS 7118</name>
    <dbReference type="NCBI Taxonomy" id="1295528"/>
    <lineage>
        <taxon>Eukaryota</taxon>
        <taxon>Fungi</taxon>
        <taxon>Dikarya</taxon>
        <taxon>Basidiomycota</taxon>
        <taxon>Agaricomycotina</taxon>
        <taxon>Tremellomycetes</taxon>
        <taxon>Tremellales</taxon>
        <taxon>Cryptococcaceae</taxon>
        <taxon>Cryptococcus</taxon>
    </lineage>
</organism>
<name>A0A1E3K5J6_9TREE</name>
<protein>
    <submittedName>
        <fullName evidence="1">Uncharacterized protein</fullName>
    </submittedName>
</protein>
<sequence>MSLTFPSTKSPILLVQRPTLLAAPGCGSSTVATVISTFTIFFKAATFLIGAAPKATISIKTAYTATVAISSTSITNNTSITTCTSTTNGMSIVRTIPPPAMIKFQITVRIISRSKLFPPGHLLEDIIRGCAGRWLVRVGYSIEEAFQCLGWFQTLFTATAPGDGLFDPQPSAQTITLSQPRRWNQSS</sequence>
<comment type="caution">
    <text evidence="1">The sequence shown here is derived from an EMBL/GenBank/DDBJ whole genome shotgun (WGS) entry which is preliminary data.</text>
</comment>
<dbReference type="Proteomes" id="UP000094819">
    <property type="component" value="Unassembled WGS sequence"/>
</dbReference>
<dbReference type="RefSeq" id="XP_019035305.1">
    <property type="nucleotide sequence ID" value="XM_019172363.1"/>
</dbReference>
<dbReference type="AlphaFoldDB" id="A0A1E3K5J6"/>
<dbReference type="EMBL" id="AWGH01000001">
    <property type="protein sequence ID" value="ODO08448.1"/>
    <property type="molecule type" value="Genomic_DNA"/>
</dbReference>
<accession>A0A1E3K5J6</accession>
<evidence type="ECO:0000313" key="1">
    <source>
        <dbReference type="EMBL" id="ODO08448.1"/>
    </source>
</evidence>
<reference evidence="1 2" key="1">
    <citation type="submission" date="2016-06" db="EMBL/GenBank/DDBJ databases">
        <title>Evolution of pathogenesis and genome organization in the Tremellales.</title>
        <authorList>
            <person name="Cuomo C."/>
            <person name="Litvintseva A."/>
            <person name="Heitman J."/>
            <person name="Chen Y."/>
            <person name="Sun S."/>
            <person name="Springer D."/>
            <person name="Dromer F."/>
            <person name="Young S."/>
            <person name="Zeng Q."/>
            <person name="Chapman S."/>
            <person name="Gujja S."/>
            <person name="Saif S."/>
            <person name="Birren B."/>
        </authorList>
    </citation>
    <scope>NUCLEOTIDE SEQUENCE [LARGE SCALE GENOMIC DNA]</scope>
    <source>
        <strain evidence="1 2">CBS 7118</strain>
    </source>
</reference>